<dbReference type="Proteomes" id="UP000295504">
    <property type="component" value="Unassembled WGS sequence"/>
</dbReference>
<evidence type="ECO:0000313" key="12">
    <source>
        <dbReference type="EMBL" id="TCQ06598.1"/>
    </source>
</evidence>
<evidence type="ECO:0000256" key="5">
    <source>
        <dbReference type="ARBA" id="ARBA00023204"/>
    </source>
</evidence>
<evidence type="ECO:0000256" key="4">
    <source>
        <dbReference type="ARBA" id="ARBA00022881"/>
    </source>
</evidence>
<dbReference type="SMART" id="SM00278">
    <property type="entry name" value="HhH1"/>
    <property type="match status" value="2"/>
</dbReference>
<dbReference type="InterPro" id="IPR001943">
    <property type="entry name" value="UVR_dom"/>
</dbReference>
<keyword evidence="13" id="KW-1185">Reference proteome</keyword>
<dbReference type="Pfam" id="PF12826">
    <property type="entry name" value="HHH_2"/>
    <property type="match status" value="1"/>
</dbReference>
<dbReference type="Pfam" id="PF08459">
    <property type="entry name" value="UvrC_RNaseH_dom"/>
    <property type="match status" value="1"/>
</dbReference>
<accession>A0A4R2TRW6</accession>
<evidence type="ECO:0000256" key="6">
    <source>
        <dbReference type="ARBA" id="ARBA00023236"/>
    </source>
</evidence>
<dbReference type="InterPro" id="IPR004791">
    <property type="entry name" value="UvrC"/>
</dbReference>
<evidence type="ECO:0000256" key="1">
    <source>
        <dbReference type="ARBA" id="ARBA00022490"/>
    </source>
</evidence>
<dbReference type="AlphaFoldDB" id="A0A4R2TRW6"/>
<evidence type="ECO:0000259" key="11">
    <source>
        <dbReference type="PROSITE" id="PS50165"/>
    </source>
</evidence>
<keyword evidence="1 7" id="KW-0963">Cytoplasm</keyword>
<dbReference type="GO" id="GO:0005737">
    <property type="term" value="C:cytoplasm"/>
    <property type="evidence" value="ECO:0007669"/>
    <property type="project" value="UniProtKB-SubCell"/>
</dbReference>
<dbReference type="NCBIfam" id="NF001824">
    <property type="entry name" value="PRK00558.1-5"/>
    <property type="match status" value="1"/>
</dbReference>
<dbReference type="GO" id="GO:0009380">
    <property type="term" value="C:excinuclease repair complex"/>
    <property type="evidence" value="ECO:0007669"/>
    <property type="project" value="InterPro"/>
</dbReference>
<dbReference type="PROSITE" id="PS50164">
    <property type="entry name" value="GIY_YIG"/>
    <property type="match status" value="1"/>
</dbReference>
<dbReference type="SUPFAM" id="SSF46600">
    <property type="entry name" value="C-terminal UvrC-binding domain of UvrB"/>
    <property type="match status" value="1"/>
</dbReference>
<dbReference type="CDD" id="cd10434">
    <property type="entry name" value="GIY-YIG_UvrC_Cho"/>
    <property type="match status" value="1"/>
</dbReference>
<dbReference type="GO" id="GO:0006289">
    <property type="term" value="P:nucleotide-excision repair"/>
    <property type="evidence" value="ECO:0007669"/>
    <property type="project" value="UniProtKB-UniRule"/>
</dbReference>
<keyword evidence="8" id="KW-0175">Coiled coil</keyword>
<dbReference type="InterPro" id="IPR010994">
    <property type="entry name" value="RuvA_2-like"/>
</dbReference>
<feature type="domain" description="GIY-YIG" evidence="10">
    <location>
        <begin position="13"/>
        <end position="92"/>
    </location>
</feature>
<reference evidence="12 13" key="1">
    <citation type="submission" date="2019-03" db="EMBL/GenBank/DDBJ databases">
        <title>Genomic Encyclopedia of Type Strains, Phase IV (KMG-IV): sequencing the most valuable type-strain genomes for metagenomic binning, comparative biology and taxonomic classification.</title>
        <authorList>
            <person name="Goeker M."/>
        </authorList>
    </citation>
    <scope>NUCLEOTIDE SEQUENCE [LARGE SCALE GENOMIC DNA]</scope>
    <source>
        <strain evidence="12 13">DSM 100013</strain>
    </source>
</reference>
<dbReference type="Pfam" id="PF02151">
    <property type="entry name" value="UVR"/>
    <property type="match status" value="1"/>
</dbReference>
<sequence>MFNIKEQLAILPDKPGVYIMKDKDDKIIYVGKAISLKNRVRQYFQSLKNQMPKVRAMVSNINSFEYIVTDTELEALILECNLIKKNRPKYNILLRDDKTYPYIKVTINEEYPRVFMTRQFVKDKSKYFGPYTNVGAIKETLEVIHKLFPIRTCKRDINKSIDRGERPCLYYHIKKCIGPCTGKVDKEKYNQLIDDIILFLNGKQDELIKKIEEKMFLASKEMDFENAAIYRDQLMALNSIFEKQKVVTTDEIDQDVIAIKKDEEESFIEVFFIRKGKLLQRENFTAKTDEEEGIGDILSSFLKQFYSEAIVIPKEILVQEKVDDQDVIEEWLSKKKGSKVTIKVPQKGHKRSLVEMVEKNAEIRIKQIEEMKRKEKENFDTIKRQLQHVLALDFSPDRIEAFDISNIQGVESVGSMVVFENGKPSKKNYRRFKIKTVTGPNDYASMEEIILRRFRRGLEETQNIINETITLNEGKFALFPDLIMIDGGIGQVSSAQRSLNSLNLDIPICGMVKDDKHRTRGLIYKGEEIFLEKGSPLLNFITRIQDEAHRFAITYHRSLRDDKSIYSILEKIPGVGDKRRKALLKHFKDINKIKNATIDELMEASEINKSVAESIYNHFNK</sequence>
<comment type="subcellular location">
    <subcellularLocation>
        <location evidence="7">Cytoplasm</location>
    </subcellularLocation>
</comment>
<dbReference type="InterPro" id="IPR000305">
    <property type="entry name" value="GIY-YIG_endonuc"/>
</dbReference>
<keyword evidence="5 7" id="KW-0234">DNA repair</keyword>
<dbReference type="RefSeq" id="WP_132847559.1">
    <property type="nucleotide sequence ID" value="NZ_CP058648.1"/>
</dbReference>
<comment type="function">
    <text evidence="7">The UvrABC repair system catalyzes the recognition and processing of DNA lesions. UvrC both incises the 5' and 3' sides of the lesion. The N-terminal half is responsible for the 3' incision and the C-terminal half is responsible for the 5' incision.</text>
</comment>
<dbReference type="InterPro" id="IPR041663">
    <property type="entry name" value="DisA/LigA_HHH"/>
</dbReference>
<comment type="caution">
    <text evidence="12">The sequence shown here is derived from an EMBL/GenBank/DDBJ whole genome shotgun (WGS) entry which is preliminary data.</text>
</comment>
<dbReference type="FunFam" id="3.40.1440.10:FF:000001">
    <property type="entry name" value="UvrABC system protein C"/>
    <property type="match status" value="1"/>
</dbReference>
<dbReference type="InterPro" id="IPR050066">
    <property type="entry name" value="UvrABC_protein_C"/>
</dbReference>
<keyword evidence="6 7" id="KW-0742">SOS response</keyword>
<dbReference type="GO" id="GO:0009381">
    <property type="term" value="F:excinuclease ABC activity"/>
    <property type="evidence" value="ECO:0007669"/>
    <property type="project" value="UniProtKB-UniRule"/>
</dbReference>
<dbReference type="Pfam" id="PF01541">
    <property type="entry name" value="GIY-YIG"/>
    <property type="match status" value="1"/>
</dbReference>
<feature type="coiled-coil region" evidence="8">
    <location>
        <begin position="354"/>
        <end position="385"/>
    </location>
</feature>
<organism evidence="12 13">
    <name type="scientific">Serpentinicella alkaliphila</name>
    <dbReference type="NCBI Taxonomy" id="1734049"/>
    <lineage>
        <taxon>Bacteria</taxon>
        <taxon>Bacillati</taxon>
        <taxon>Bacillota</taxon>
        <taxon>Clostridia</taxon>
        <taxon>Peptostreptococcales</taxon>
        <taxon>Natronincolaceae</taxon>
        <taxon>Serpentinicella</taxon>
    </lineage>
</organism>
<proteinExistence type="inferred from homology"/>
<evidence type="ECO:0000313" key="13">
    <source>
        <dbReference type="Proteomes" id="UP000295504"/>
    </source>
</evidence>
<dbReference type="EMBL" id="SLYC01000003">
    <property type="protein sequence ID" value="TCQ06598.1"/>
    <property type="molecule type" value="Genomic_DNA"/>
</dbReference>
<comment type="similarity">
    <text evidence="7">Belongs to the UvrC family.</text>
</comment>
<evidence type="ECO:0000259" key="9">
    <source>
        <dbReference type="PROSITE" id="PS50151"/>
    </source>
</evidence>
<dbReference type="GO" id="GO:0009432">
    <property type="term" value="P:SOS response"/>
    <property type="evidence" value="ECO:0007669"/>
    <property type="project" value="UniProtKB-UniRule"/>
</dbReference>
<dbReference type="InterPro" id="IPR001162">
    <property type="entry name" value="UvrC_RNase_H_dom"/>
</dbReference>
<keyword evidence="3 7" id="KW-0228">DNA excision</keyword>
<dbReference type="GO" id="GO:0003677">
    <property type="term" value="F:DNA binding"/>
    <property type="evidence" value="ECO:0007669"/>
    <property type="project" value="UniProtKB-UniRule"/>
</dbReference>
<dbReference type="Gene3D" id="4.10.860.10">
    <property type="entry name" value="UVR domain"/>
    <property type="match status" value="1"/>
</dbReference>
<dbReference type="OrthoDB" id="9804933at2"/>
<dbReference type="NCBIfam" id="TIGR00194">
    <property type="entry name" value="uvrC"/>
    <property type="match status" value="1"/>
</dbReference>
<dbReference type="Gene3D" id="1.10.150.20">
    <property type="entry name" value="5' to 3' exonuclease, C-terminal subdomain"/>
    <property type="match status" value="1"/>
</dbReference>
<dbReference type="InterPro" id="IPR038476">
    <property type="entry name" value="UvrC_RNase_H_dom_sf"/>
</dbReference>
<evidence type="ECO:0000256" key="8">
    <source>
        <dbReference type="SAM" id="Coils"/>
    </source>
</evidence>
<name>A0A4R2TRW6_9FIRM</name>
<dbReference type="HAMAP" id="MF_00203">
    <property type="entry name" value="UvrC"/>
    <property type="match status" value="1"/>
</dbReference>
<dbReference type="SUPFAM" id="SSF82771">
    <property type="entry name" value="GIY-YIG endonuclease"/>
    <property type="match status" value="1"/>
</dbReference>
<dbReference type="PROSITE" id="PS50165">
    <property type="entry name" value="UVRC"/>
    <property type="match status" value="1"/>
</dbReference>
<feature type="domain" description="UvrC family homology region profile" evidence="11">
    <location>
        <begin position="256"/>
        <end position="499"/>
    </location>
</feature>
<dbReference type="InterPro" id="IPR035901">
    <property type="entry name" value="GIY-YIG_endonuc_sf"/>
</dbReference>
<dbReference type="SMART" id="SM00465">
    <property type="entry name" value="GIYc"/>
    <property type="match status" value="1"/>
</dbReference>
<dbReference type="PANTHER" id="PTHR30562:SF1">
    <property type="entry name" value="UVRABC SYSTEM PROTEIN C"/>
    <property type="match status" value="1"/>
</dbReference>
<dbReference type="PANTHER" id="PTHR30562">
    <property type="entry name" value="UVRC/OXIDOREDUCTASE"/>
    <property type="match status" value="1"/>
</dbReference>
<evidence type="ECO:0000256" key="2">
    <source>
        <dbReference type="ARBA" id="ARBA00022763"/>
    </source>
</evidence>
<dbReference type="Gene3D" id="3.40.1440.10">
    <property type="entry name" value="GIY-YIG endonuclease"/>
    <property type="match status" value="1"/>
</dbReference>
<feature type="domain" description="UVR" evidence="9">
    <location>
        <begin position="205"/>
        <end position="240"/>
    </location>
</feature>
<dbReference type="SUPFAM" id="SSF47781">
    <property type="entry name" value="RuvA domain 2-like"/>
    <property type="match status" value="1"/>
</dbReference>
<dbReference type="InterPro" id="IPR047296">
    <property type="entry name" value="GIY-YIG_UvrC_Cho"/>
</dbReference>
<evidence type="ECO:0000259" key="10">
    <source>
        <dbReference type="PROSITE" id="PS50164"/>
    </source>
</evidence>
<dbReference type="Gene3D" id="3.30.420.340">
    <property type="entry name" value="UvrC, RNAse H endonuclease domain"/>
    <property type="match status" value="1"/>
</dbReference>
<keyword evidence="4 7" id="KW-0267">Excision nuclease</keyword>
<dbReference type="PROSITE" id="PS50151">
    <property type="entry name" value="UVR"/>
    <property type="match status" value="1"/>
</dbReference>
<keyword evidence="2 7" id="KW-0227">DNA damage</keyword>
<comment type="subunit">
    <text evidence="7">Interacts with UvrB in an incision complex.</text>
</comment>
<dbReference type="InterPro" id="IPR003583">
    <property type="entry name" value="Hlx-hairpin-Hlx_DNA-bd_motif"/>
</dbReference>
<dbReference type="Pfam" id="PF22920">
    <property type="entry name" value="UvrC_RNaseH"/>
    <property type="match status" value="1"/>
</dbReference>
<protein>
    <recommendedName>
        <fullName evidence="7">UvrABC system protein C</fullName>
        <shortName evidence="7">Protein UvrC</shortName>
    </recommendedName>
    <alternativeName>
        <fullName evidence="7">Excinuclease ABC subunit C</fullName>
    </alternativeName>
</protein>
<gene>
    <name evidence="7" type="primary">uvrC</name>
    <name evidence="12" type="ORF">EDD79_100323</name>
</gene>
<evidence type="ECO:0000256" key="3">
    <source>
        <dbReference type="ARBA" id="ARBA00022769"/>
    </source>
</evidence>
<evidence type="ECO:0000256" key="7">
    <source>
        <dbReference type="HAMAP-Rule" id="MF_00203"/>
    </source>
</evidence>
<dbReference type="InterPro" id="IPR036876">
    <property type="entry name" value="UVR_dom_sf"/>
</dbReference>